<dbReference type="PROSITE" id="PS50082">
    <property type="entry name" value="WD_REPEATS_2"/>
    <property type="match status" value="6"/>
</dbReference>
<accession>A0A8H3E206</accession>
<dbReference type="InterPro" id="IPR020472">
    <property type="entry name" value="WD40_PAC1"/>
</dbReference>
<dbReference type="PROSITE" id="PS50011">
    <property type="entry name" value="PROTEIN_KINASE_DOM"/>
    <property type="match status" value="1"/>
</dbReference>
<dbReference type="InterPro" id="IPR015943">
    <property type="entry name" value="WD40/YVTN_repeat-like_dom_sf"/>
</dbReference>
<dbReference type="InterPro" id="IPR001632">
    <property type="entry name" value="WD40_G-protein_beta-like"/>
</dbReference>
<sequence length="647" mass="71183">MIVHDSVYPVAFSPDGKSVASGSWDKTIRIWDAYSSSPIGKQLRGHSGGVYSVSYSPLGNVIASGSLDRTIRLWDTNTGRQLGGALEVGDSVLSTAFSPDAKLIASGSAGYYSSSTKWAVQLWDVQKRKAASSPSKGHTDLVWSVSFSHNGARIVSGSDDKTIRIWDVERRTTIIGPLRGHTGWVRSVTFSSDDTQVLSCSFDGTLRLWDACSGKIIGNPYKGHIDWVYSAAFSPCGTYVASGGNDNTVRLWDIRTGRQVDEPFKEHTSHVWSVAFSPCGQYIASGSFDSKVIIRETLGEDSISDGAHGLQKITSQMSTRDMFEWLRRAGCVDLSSRMDSQQEAAIIVSGGGFGNIWNGKMHDGTKVAIKAWRANALEQCDYKKLKRAARELYFWSRMDHPHIHQLLGVILFRDEYLGMVSEWMDNGNLHEYLRKHPDADRYQLCSHVASGLEYMHSRHTIHGDIKAINVLVSPDGIARISDFDYSMMLDASNGLVFSVSSGNSRAATTRWAAPELLGLQAQSKTKKSDIYALGMTMLVTHAQTFVFHPLTMNVQEILTGKVPFHNLRDVVVIWTVVGGTPPTRPVELGKNQKGNSMWQLLLDCWSQKPSDRPSSEKVVKTLVNLLAQASPLPNEAEICEGSKGAPT</sequence>
<dbReference type="Pfam" id="PF00400">
    <property type="entry name" value="WD40"/>
    <property type="match status" value="6"/>
</dbReference>
<feature type="repeat" description="WD" evidence="3">
    <location>
        <begin position="221"/>
        <end position="262"/>
    </location>
</feature>
<reference evidence="5" key="1">
    <citation type="submission" date="2021-01" db="EMBL/GenBank/DDBJ databases">
        <authorList>
            <person name="Kaushik A."/>
        </authorList>
    </citation>
    <scope>NUCLEOTIDE SEQUENCE</scope>
    <source>
        <strain evidence="5">AG5</strain>
    </source>
</reference>
<dbReference type="PROSITE" id="PS00678">
    <property type="entry name" value="WD_REPEATS_1"/>
    <property type="match status" value="3"/>
</dbReference>
<dbReference type="GO" id="GO:0004672">
    <property type="term" value="F:protein kinase activity"/>
    <property type="evidence" value="ECO:0007669"/>
    <property type="project" value="InterPro"/>
</dbReference>
<feature type="repeat" description="WD" evidence="3">
    <location>
        <begin position="5"/>
        <end position="41"/>
    </location>
</feature>
<gene>
    <name evidence="5" type="ORF">RDB_LOCUS80764</name>
</gene>
<protein>
    <recommendedName>
        <fullName evidence="4">Protein kinase domain-containing protein</fullName>
    </recommendedName>
</protein>
<dbReference type="PRINTS" id="PR00319">
    <property type="entry name" value="GPROTEINB"/>
</dbReference>
<feature type="domain" description="Protein kinase" evidence="4">
    <location>
        <begin position="342"/>
        <end position="626"/>
    </location>
</feature>
<keyword evidence="1 3" id="KW-0853">WD repeat</keyword>
<feature type="repeat" description="WD" evidence="3">
    <location>
        <begin position="264"/>
        <end position="294"/>
    </location>
</feature>
<dbReference type="SMART" id="SM00320">
    <property type="entry name" value="WD40"/>
    <property type="match status" value="7"/>
</dbReference>
<evidence type="ECO:0000256" key="3">
    <source>
        <dbReference type="PROSITE-ProRule" id="PRU00221"/>
    </source>
</evidence>
<dbReference type="PRINTS" id="PR00320">
    <property type="entry name" value="GPROTEINBRPT"/>
</dbReference>
<dbReference type="GO" id="GO:0005524">
    <property type="term" value="F:ATP binding"/>
    <property type="evidence" value="ECO:0007669"/>
    <property type="project" value="InterPro"/>
</dbReference>
<evidence type="ECO:0000313" key="6">
    <source>
        <dbReference type="Proteomes" id="UP000663827"/>
    </source>
</evidence>
<proteinExistence type="predicted"/>
<evidence type="ECO:0000256" key="1">
    <source>
        <dbReference type="ARBA" id="ARBA00022574"/>
    </source>
</evidence>
<dbReference type="SMART" id="SM00220">
    <property type="entry name" value="S_TKc"/>
    <property type="match status" value="1"/>
</dbReference>
<evidence type="ECO:0000313" key="5">
    <source>
        <dbReference type="EMBL" id="CAE7145499.1"/>
    </source>
</evidence>
<dbReference type="InterPro" id="IPR036322">
    <property type="entry name" value="WD40_repeat_dom_sf"/>
</dbReference>
<name>A0A8H3E206_9AGAM</name>
<feature type="repeat" description="WD" evidence="3">
    <location>
        <begin position="135"/>
        <end position="176"/>
    </location>
</feature>
<dbReference type="InterPro" id="IPR019775">
    <property type="entry name" value="WD40_repeat_CS"/>
</dbReference>
<dbReference type="SUPFAM" id="SSF56112">
    <property type="entry name" value="Protein kinase-like (PK-like)"/>
    <property type="match status" value="1"/>
</dbReference>
<dbReference type="PROSITE" id="PS50294">
    <property type="entry name" value="WD_REPEATS_REGION"/>
    <property type="match status" value="5"/>
</dbReference>
<dbReference type="Gene3D" id="1.10.510.10">
    <property type="entry name" value="Transferase(Phosphotransferase) domain 1"/>
    <property type="match status" value="1"/>
</dbReference>
<dbReference type="SUPFAM" id="SSF50978">
    <property type="entry name" value="WD40 repeat-like"/>
    <property type="match status" value="1"/>
</dbReference>
<dbReference type="PANTHER" id="PTHR19879">
    <property type="entry name" value="TRANSCRIPTION INITIATION FACTOR TFIID"/>
    <property type="match status" value="1"/>
</dbReference>
<evidence type="ECO:0000259" key="4">
    <source>
        <dbReference type="PROSITE" id="PS50011"/>
    </source>
</evidence>
<dbReference type="Pfam" id="PF07714">
    <property type="entry name" value="PK_Tyr_Ser-Thr"/>
    <property type="match status" value="1"/>
</dbReference>
<evidence type="ECO:0000256" key="2">
    <source>
        <dbReference type="ARBA" id="ARBA00022737"/>
    </source>
</evidence>
<dbReference type="Gene3D" id="2.130.10.10">
    <property type="entry name" value="YVTN repeat-like/Quinoprotein amine dehydrogenase"/>
    <property type="match status" value="3"/>
</dbReference>
<organism evidence="5 6">
    <name type="scientific">Rhizoctonia solani</name>
    <dbReference type="NCBI Taxonomy" id="456999"/>
    <lineage>
        <taxon>Eukaryota</taxon>
        <taxon>Fungi</taxon>
        <taxon>Dikarya</taxon>
        <taxon>Basidiomycota</taxon>
        <taxon>Agaricomycotina</taxon>
        <taxon>Agaricomycetes</taxon>
        <taxon>Cantharellales</taxon>
        <taxon>Ceratobasidiaceae</taxon>
        <taxon>Rhizoctonia</taxon>
    </lineage>
</organism>
<dbReference type="Proteomes" id="UP000663827">
    <property type="component" value="Unassembled WGS sequence"/>
</dbReference>
<dbReference type="InterPro" id="IPR011009">
    <property type="entry name" value="Kinase-like_dom_sf"/>
</dbReference>
<keyword evidence="2" id="KW-0677">Repeat</keyword>
<dbReference type="PANTHER" id="PTHR19879:SF9">
    <property type="entry name" value="TRANSCRIPTION INITIATION FACTOR TFIID SUBUNIT 5"/>
    <property type="match status" value="1"/>
</dbReference>
<dbReference type="InterPro" id="IPR001680">
    <property type="entry name" value="WD40_rpt"/>
</dbReference>
<dbReference type="EMBL" id="CAJNJQ010001650">
    <property type="protein sequence ID" value="CAE7145499.1"/>
    <property type="molecule type" value="Genomic_DNA"/>
</dbReference>
<dbReference type="CDD" id="cd00200">
    <property type="entry name" value="WD40"/>
    <property type="match status" value="1"/>
</dbReference>
<feature type="repeat" description="WD" evidence="3">
    <location>
        <begin position="178"/>
        <end position="219"/>
    </location>
</feature>
<dbReference type="AlphaFoldDB" id="A0A8H3E206"/>
<comment type="caution">
    <text evidence="5">The sequence shown here is derived from an EMBL/GenBank/DDBJ whole genome shotgun (WGS) entry which is preliminary data.</text>
</comment>
<dbReference type="InterPro" id="IPR001245">
    <property type="entry name" value="Ser-Thr/Tyr_kinase_cat_dom"/>
</dbReference>
<dbReference type="InterPro" id="IPR000719">
    <property type="entry name" value="Prot_kinase_dom"/>
</dbReference>
<feature type="repeat" description="WD" evidence="3">
    <location>
        <begin position="43"/>
        <end position="84"/>
    </location>
</feature>